<evidence type="ECO:0000313" key="5">
    <source>
        <dbReference type="EMBL" id="SDX33125.1"/>
    </source>
</evidence>
<gene>
    <name evidence="5" type="ORF">SAMN04488069_10143</name>
</gene>
<proteinExistence type="predicted"/>
<dbReference type="Proteomes" id="UP000199249">
    <property type="component" value="Unassembled WGS sequence"/>
</dbReference>
<dbReference type="EMBL" id="FNOV01000001">
    <property type="protein sequence ID" value="SDX33125.1"/>
    <property type="molecule type" value="Genomic_DNA"/>
</dbReference>
<evidence type="ECO:0000256" key="2">
    <source>
        <dbReference type="ARBA" id="ARBA00014031"/>
    </source>
</evidence>
<dbReference type="RefSeq" id="WP_092736675.1">
    <property type="nucleotide sequence ID" value="NZ_FNOV01000001.1"/>
</dbReference>
<evidence type="ECO:0000256" key="1">
    <source>
        <dbReference type="ARBA" id="ARBA00003989"/>
    </source>
</evidence>
<dbReference type="OrthoDB" id="1443407at2"/>
<organism evidence="5 6">
    <name type="scientific">Hymenobacter psychrophilus</name>
    <dbReference type="NCBI Taxonomy" id="651662"/>
    <lineage>
        <taxon>Bacteria</taxon>
        <taxon>Pseudomonadati</taxon>
        <taxon>Bacteroidota</taxon>
        <taxon>Cytophagia</taxon>
        <taxon>Cytophagales</taxon>
        <taxon>Hymenobacteraceae</taxon>
        <taxon>Hymenobacter</taxon>
    </lineage>
</organism>
<protein>
    <recommendedName>
        <fullName evidence="2">Curli production assembly/transport component CsgF</fullName>
    </recommendedName>
</protein>
<dbReference type="Pfam" id="PF10614">
    <property type="entry name" value="CsgF"/>
    <property type="match status" value="1"/>
</dbReference>
<feature type="chain" id="PRO_5011575625" description="Curli production assembly/transport component CsgF" evidence="4">
    <location>
        <begin position="24"/>
        <end position="141"/>
    </location>
</feature>
<feature type="signal peptide" evidence="4">
    <location>
        <begin position="1"/>
        <end position="23"/>
    </location>
</feature>
<accession>A0A1H3AU30</accession>
<evidence type="ECO:0000313" key="6">
    <source>
        <dbReference type="Proteomes" id="UP000199249"/>
    </source>
</evidence>
<name>A0A1H3AU30_9BACT</name>
<keyword evidence="6" id="KW-1185">Reference proteome</keyword>
<dbReference type="AlphaFoldDB" id="A0A1H3AU30"/>
<evidence type="ECO:0000256" key="3">
    <source>
        <dbReference type="ARBA" id="ARBA00022729"/>
    </source>
</evidence>
<dbReference type="InterPro" id="IPR018893">
    <property type="entry name" value="T8SS_CsgF"/>
</dbReference>
<keyword evidence="3 4" id="KW-0732">Signal</keyword>
<sequence>MKYLYCSVCALLLALISAPAATAQDFIYEPINPNFGGNTFNYSSLLSAATAQDTFKDPDATQARPVEDPLANFAANLNRQILSQLTDRFISDQFGRGTVRAGNYSVGGYQIQVTPGSNGVVIVIADPSTGNQTTVTIPNLP</sequence>
<evidence type="ECO:0000256" key="4">
    <source>
        <dbReference type="SAM" id="SignalP"/>
    </source>
</evidence>
<dbReference type="STRING" id="651662.SAMN04488069_10143"/>
<comment type="function">
    <text evidence="1">May be involved in the biogenesis of curli organelles.</text>
</comment>
<reference evidence="6" key="1">
    <citation type="submission" date="2016-10" db="EMBL/GenBank/DDBJ databases">
        <authorList>
            <person name="Varghese N."/>
            <person name="Submissions S."/>
        </authorList>
    </citation>
    <scope>NUCLEOTIDE SEQUENCE [LARGE SCALE GENOMIC DNA]</scope>
    <source>
        <strain evidence="6">CGMCC 1.8975</strain>
    </source>
</reference>